<dbReference type="AlphaFoldDB" id="A0A1V4KV29"/>
<protein>
    <submittedName>
        <fullName evidence="1">Uncharacterized protein</fullName>
    </submittedName>
</protein>
<accession>A0A1V4KV29</accession>
<sequence length="319" mass="35109">MDSLGEAAVPTVGARGWRRARGQAGLQEALLGRRAHEGSGDTGAGPSKACFLPKRMFLKVVTNISLKGQPLQCRKQKCSVNGGGFGQLLRSCLLRRAHQSDRRGRCGGRARAAAECGTYSIPARRPRLRGCPDRSRRGGKVLHPLVVKLNMDHLSVSIVQDFGCQQEKSDLHSIKFIFDPAVSGLCGKRCFNIVLNVRCWSGPGSFSSSIPRSLNKLTWKPASHTVCRAASNTAPVRCFLLLMEDIRDTIVSLCSLPSGCAQCLQEMLTQLICEELPPSHWNPLSFWAAVDKFLNSICFMDNCGPCRHYHPYIYKLHTS</sequence>
<evidence type="ECO:0000313" key="1">
    <source>
        <dbReference type="EMBL" id="OPJ87777.1"/>
    </source>
</evidence>
<evidence type="ECO:0000313" key="2">
    <source>
        <dbReference type="Proteomes" id="UP000190648"/>
    </source>
</evidence>
<proteinExistence type="predicted"/>
<dbReference type="Proteomes" id="UP000190648">
    <property type="component" value="Unassembled WGS sequence"/>
</dbReference>
<dbReference type="EMBL" id="LSYS01001700">
    <property type="protein sequence ID" value="OPJ87777.1"/>
    <property type="molecule type" value="Genomic_DNA"/>
</dbReference>
<reference evidence="1 2" key="1">
    <citation type="submission" date="2016-02" db="EMBL/GenBank/DDBJ databases">
        <title>Band-tailed pigeon sequencing and assembly.</title>
        <authorList>
            <person name="Soares A.E."/>
            <person name="Novak B.J."/>
            <person name="Rice E.S."/>
            <person name="O'Connell B."/>
            <person name="Chang D."/>
            <person name="Weber S."/>
            <person name="Shapiro B."/>
        </authorList>
    </citation>
    <scope>NUCLEOTIDE SEQUENCE [LARGE SCALE GENOMIC DNA]</scope>
    <source>
        <strain evidence="1">BTP2013</strain>
        <tissue evidence="1">Blood</tissue>
    </source>
</reference>
<comment type="caution">
    <text evidence="1">The sequence shown here is derived from an EMBL/GenBank/DDBJ whole genome shotgun (WGS) entry which is preliminary data.</text>
</comment>
<keyword evidence="2" id="KW-1185">Reference proteome</keyword>
<gene>
    <name evidence="1" type="ORF">AV530_001175</name>
</gene>
<name>A0A1V4KV29_PATFA</name>
<organism evidence="1 2">
    <name type="scientific">Patagioenas fasciata monilis</name>
    <dbReference type="NCBI Taxonomy" id="372326"/>
    <lineage>
        <taxon>Eukaryota</taxon>
        <taxon>Metazoa</taxon>
        <taxon>Chordata</taxon>
        <taxon>Craniata</taxon>
        <taxon>Vertebrata</taxon>
        <taxon>Euteleostomi</taxon>
        <taxon>Archelosauria</taxon>
        <taxon>Archosauria</taxon>
        <taxon>Dinosauria</taxon>
        <taxon>Saurischia</taxon>
        <taxon>Theropoda</taxon>
        <taxon>Coelurosauria</taxon>
        <taxon>Aves</taxon>
        <taxon>Neognathae</taxon>
        <taxon>Neoaves</taxon>
        <taxon>Columbimorphae</taxon>
        <taxon>Columbiformes</taxon>
        <taxon>Columbidae</taxon>
        <taxon>Patagioenas</taxon>
    </lineage>
</organism>